<keyword evidence="7" id="KW-0227">DNA damage</keyword>
<keyword evidence="8" id="KW-0067">ATP-binding</keyword>
<dbReference type="GO" id="GO:0006273">
    <property type="term" value="P:lagging strand elongation"/>
    <property type="evidence" value="ECO:0007669"/>
    <property type="project" value="TreeGrafter"/>
</dbReference>
<evidence type="ECO:0000256" key="2">
    <source>
        <dbReference type="ARBA" id="ARBA00012727"/>
    </source>
</evidence>
<evidence type="ECO:0000256" key="3">
    <source>
        <dbReference type="ARBA" id="ARBA00022598"/>
    </source>
</evidence>
<evidence type="ECO:0000256" key="14">
    <source>
        <dbReference type="ARBA" id="ARBA00041666"/>
    </source>
</evidence>
<evidence type="ECO:0000256" key="10">
    <source>
        <dbReference type="ARBA" id="ARBA00023204"/>
    </source>
</evidence>
<dbReference type="InterPro" id="IPR036599">
    <property type="entry name" value="DNA_ligase_N_sf"/>
</dbReference>
<evidence type="ECO:0000256" key="4">
    <source>
        <dbReference type="ARBA" id="ARBA00022618"/>
    </source>
</evidence>
<evidence type="ECO:0000256" key="1">
    <source>
        <dbReference type="ARBA" id="ARBA00007572"/>
    </source>
</evidence>
<keyword evidence="5" id="KW-0235">DNA replication</keyword>
<dbReference type="PROSITE" id="PS50160">
    <property type="entry name" value="DNA_LIGASE_A3"/>
    <property type="match status" value="1"/>
</dbReference>
<feature type="domain" description="ATP-dependent DNA ligase family profile" evidence="16">
    <location>
        <begin position="330"/>
        <end position="469"/>
    </location>
</feature>
<sequence length="592" mass="65168">MYLVTSELAPTHKGVELRFRDKAFAPVVKSAFADSDVDQTLIFEAYKRTGDYGIVVEDLLKNATLNLNESAKAEPPMTIDVVYDYLHNMSMQTGKGSTQRKQDIAVALLRRCSTVDEAAFLARLLAHQNLRIGVGAKSIVTALAHAFAAPETPKPSLQPWVASVAAAYSQRPIFEDLVDTLSHAKLDSIASLDEKAAYINANATPKPGTPIQTMLGYPASSLHEITQRMAKYKEAACEFKYDGARLQIHMECVKTWRDSRQGLSIFSRNMEAIPPEHKYFQLVEEFVLPFVAPRVDSFIIEGEVVAVDDASAALLPFQTLQTNDARSMRLFAFDCLYVNGTSLLHHPFRDRRRALLESFQDSERFQFVQGDDLDMTASTESLQALLQRAIEADCEGLMVKALDAPYVAGTRTHTWLKLKRDYLPSTSASSTDSSGVFLPDTLDLVPIAAYRGKGRRANGFGSFLMACFDPETSTFQTVGKVGSGFSDADIAALTANLQATQVHGKPLEYTTSGTKASEPDVWFAPTQVWEIRAAQLTRSAQYTAGASEHGTTGLGLRFPRFVQVRRDKDVAQATSTDQLVELSSKTINSTTQ</sequence>
<comment type="similarity">
    <text evidence="1 15">Belongs to the ATP-dependent DNA ligase family.</text>
</comment>
<evidence type="ECO:0000256" key="6">
    <source>
        <dbReference type="ARBA" id="ARBA00022741"/>
    </source>
</evidence>
<evidence type="ECO:0000256" key="11">
    <source>
        <dbReference type="ARBA" id="ARBA00023306"/>
    </source>
</evidence>
<name>A0A6G0XTB0_9STRA</name>
<evidence type="ECO:0000256" key="15">
    <source>
        <dbReference type="RuleBase" id="RU004196"/>
    </source>
</evidence>
<dbReference type="VEuPathDB" id="FungiDB:AeMF1_018318"/>
<dbReference type="InterPro" id="IPR012310">
    <property type="entry name" value="DNA_ligase_ATP-dep_cent"/>
</dbReference>
<dbReference type="GO" id="GO:0071897">
    <property type="term" value="P:DNA biosynthetic process"/>
    <property type="evidence" value="ECO:0007669"/>
    <property type="project" value="InterPro"/>
</dbReference>
<dbReference type="Gene3D" id="2.40.50.140">
    <property type="entry name" value="Nucleic acid-binding proteins"/>
    <property type="match status" value="1"/>
</dbReference>
<keyword evidence="11" id="KW-0131">Cell cycle</keyword>
<dbReference type="GO" id="GO:0006310">
    <property type="term" value="P:DNA recombination"/>
    <property type="evidence" value="ECO:0007669"/>
    <property type="project" value="UniProtKB-KW"/>
</dbReference>
<dbReference type="InterPro" id="IPR000977">
    <property type="entry name" value="DNA_ligase_ATP-dep"/>
</dbReference>
<dbReference type="InterPro" id="IPR012308">
    <property type="entry name" value="DNA_ligase_ATP-dep_N"/>
</dbReference>
<gene>
    <name evidence="17" type="ORF">Ae201684_001518</name>
</gene>
<dbReference type="SUPFAM" id="SSF56091">
    <property type="entry name" value="DNA ligase/mRNA capping enzyme, catalytic domain"/>
    <property type="match status" value="1"/>
</dbReference>
<comment type="caution">
    <text evidence="17">The sequence shown here is derived from an EMBL/GenBank/DDBJ whole genome shotgun (WGS) entry which is preliminary data.</text>
</comment>
<dbReference type="PANTHER" id="PTHR45674:SF4">
    <property type="entry name" value="DNA LIGASE 1"/>
    <property type="match status" value="1"/>
</dbReference>
<keyword evidence="4" id="KW-0132">Cell division</keyword>
<protein>
    <recommendedName>
        <fullName evidence="13">DNA ligase 1</fullName>
        <ecNumber evidence="2">6.5.1.1</ecNumber>
    </recommendedName>
    <alternativeName>
        <fullName evidence="14">DNA ligase I</fullName>
    </alternativeName>
</protein>
<keyword evidence="10" id="KW-0234">DNA repair</keyword>
<dbReference type="SUPFAM" id="SSF117018">
    <property type="entry name" value="ATP-dependent DNA ligase DNA-binding domain"/>
    <property type="match status" value="1"/>
</dbReference>
<evidence type="ECO:0000256" key="13">
    <source>
        <dbReference type="ARBA" id="ARBA00041131"/>
    </source>
</evidence>
<dbReference type="Proteomes" id="UP000481153">
    <property type="component" value="Unassembled WGS sequence"/>
</dbReference>
<dbReference type="Pfam" id="PF04679">
    <property type="entry name" value="DNA_ligase_A_C"/>
    <property type="match status" value="1"/>
</dbReference>
<dbReference type="Pfam" id="PF04675">
    <property type="entry name" value="DNA_ligase_A_N"/>
    <property type="match status" value="1"/>
</dbReference>
<dbReference type="GO" id="GO:0051301">
    <property type="term" value="P:cell division"/>
    <property type="evidence" value="ECO:0007669"/>
    <property type="project" value="UniProtKB-KW"/>
</dbReference>
<evidence type="ECO:0000313" key="17">
    <source>
        <dbReference type="EMBL" id="KAF0743875.1"/>
    </source>
</evidence>
<evidence type="ECO:0000256" key="12">
    <source>
        <dbReference type="ARBA" id="ARBA00034003"/>
    </source>
</evidence>
<keyword evidence="3" id="KW-0436">Ligase</keyword>
<dbReference type="InterPro" id="IPR012340">
    <property type="entry name" value="NA-bd_OB-fold"/>
</dbReference>
<organism evidence="17 18">
    <name type="scientific">Aphanomyces euteiches</name>
    <dbReference type="NCBI Taxonomy" id="100861"/>
    <lineage>
        <taxon>Eukaryota</taxon>
        <taxon>Sar</taxon>
        <taxon>Stramenopiles</taxon>
        <taxon>Oomycota</taxon>
        <taxon>Saprolegniomycetes</taxon>
        <taxon>Saprolegniales</taxon>
        <taxon>Verrucalvaceae</taxon>
        <taxon>Aphanomyces</taxon>
    </lineage>
</organism>
<dbReference type="InterPro" id="IPR012309">
    <property type="entry name" value="DNA_ligase_ATP-dep_C"/>
</dbReference>
<dbReference type="GO" id="GO:0006281">
    <property type="term" value="P:DNA repair"/>
    <property type="evidence" value="ECO:0007669"/>
    <property type="project" value="UniProtKB-KW"/>
</dbReference>
<dbReference type="Gene3D" id="1.10.3260.10">
    <property type="entry name" value="DNA ligase, ATP-dependent, N-terminal domain"/>
    <property type="match status" value="1"/>
</dbReference>
<dbReference type="GO" id="GO:0005524">
    <property type="term" value="F:ATP binding"/>
    <property type="evidence" value="ECO:0007669"/>
    <property type="project" value="UniProtKB-KW"/>
</dbReference>
<dbReference type="GO" id="GO:0003677">
    <property type="term" value="F:DNA binding"/>
    <property type="evidence" value="ECO:0007669"/>
    <property type="project" value="InterPro"/>
</dbReference>
<keyword evidence="18" id="KW-1185">Reference proteome</keyword>
<proteinExistence type="inferred from homology"/>
<dbReference type="SUPFAM" id="SSF50249">
    <property type="entry name" value="Nucleic acid-binding proteins"/>
    <property type="match status" value="1"/>
</dbReference>
<evidence type="ECO:0000256" key="7">
    <source>
        <dbReference type="ARBA" id="ARBA00022763"/>
    </source>
</evidence>
<evidence type="ECO:0000256" key="8">
    <source>
        <dbReference type="ARBA" id="ARBA00022840"/>
    </source>
</evidence>
<dbReference type="EC" id="6.5.1.1" evidence="2"/>
<dbReference type="Pfam" id="PF01068">
    <property type="entry name" value="DNA_ligase_A_M"/>
    <property type="match status" value="1"/>
</dbReference>
<dbReference type="InterPro" id="IPR050191">
    <property type="entry name" value="ATP-dep_DNA_ligase"/>
</dbReference>
<dbReference type="Gene3D" id="3.30.470.30">
    <property type="entry name" value="DNA ligase/mRNA capping enzyme"/>
    <property type="match status" value="1"/>
</dbReference>
<evidence type="ECO:0000256" key="9">
    <source>
        <dbReference type="ARBA" id="ARBA00023172"/>
    </source>
</evidence>
<dbReference type="AlphaFoldDB" id="A0A6G0XTB0"/>
<evidence type="ECO:0000313" key="18">
    <source>
        <dbReference type="Proteomes" id="UP000481153"/>
    </source>
</evidence>
<comment type="catalytic activity">
    <reaction evidence="12">
        <text>ATP + (deoxyribonucleotide)n-3'-hydroxyl + 5'-phospho-(deoxyribonucleotide)m = (deoxyribonucleotide)n+m + AMP + diphosphate.</text>
        <dbReference type="EC" id="6.5.1.1"/>
    </reaction>
</comment>
<dbReference type="PANTHER" id="PTHR45674">
    <property type="entry name" value="DNA LIGASE 1/3 FAMILY MEMBER"/>
    <property type="match status" value="1"/>
</dbReference>
<dbReference type="GO" id="GO:0005634">
    <property type="term" value="C:nucleus"/>
    <property type="evidence" value="ECO:0007669"/>
    <property type="project" value="TreeGrafter"/>
</dbReference>
<dbReference type="FunFam" id="2.40.50.140:FF:000062">
    <property type="entry name" value="DNA ligase"/>
    <property type="match status" value="1"/>
</dbReference>
<keyword evidence="6" id="KW-0547">Nucleotide-binding</keyword>
<dbReference type="NCBIfam" id="TIGR00574">
    <property type="entry name" value="dnl1"/>
    <property type="match status" value="1"/>
</dbReference>
<dbReference type="CDD" id="cd07969">
    <property type="entry name" value="OBF_DNA_ligase_I"/>
    <property type="match status" value="1"/>
</dbReference>
<evidence type="ECO:0000256" key="5">
    <source>
        <dbReference type="ARBA" id="ARBA00022705"/>
    </source>
</evidence>
<dbReference type="EMBL" id="VJMJ01000012">
    <property type="protein sequence ID" value="KAF0743875.1"/>
    <property type="molecule type" value="Genomic_DNA"/>
</dbReference>
<keyword evidence="9" id="KW-0233">DNA recombination</keyword>
<reference evidence="17 18" key="1">
    <citation type="submission" date="2019-07" db="EMBL/GenBank/DDBJ databases">
        <title>Genomics analysis of Aphanomyces spp. identifies a new class of oomycete effector associated with host adaptation.</title>
        <authorList>
            <person name="Gaulin E."/>
        </authorList>
    </citation>
    <scope>NUCLEOTIDE SEQUENCE [LARGE SCALE GENOMIC DNA]</scope>
    <source>
        <strain evidence="17 18">ATCC 201684</strain>
    </source>
</reference>
<dbReference type="GO" id="GO:0003910">
    <property type="term" value="F:DNA ligase (ATP) activity"/>
    <property type="evidence" value="ECO:0007669"/>
    <property type="project" value="UniProtKB-EC"/>
</dbReference>
<dbReference type="GO" id="GO:0005739">
    <property type="term" value="C:mitochondrion"/>
    <property type="evidence" value="ECO:0007669"/>
    <property type="project" value="TreeGrafter"/>
</dbReference>
<accession>A0A6G0XTB0</accession>
<evidence type="ECO:0000259" key="16">
    <source>
        <dbReference type="PROSITE" id="PS50160"/>
    </source>
</evidence>